<proteinExistence type="predicted"/>
<evidence type="ECO:0000256" key="9">
    <source>
        <dbReference type="SAM" id="Phobius"/>
    </source>
</evidence>
<comment type="subcellular location">
    <subcellularLocation>
        <location evidence="1">Cell membrane</location>
        <topology evidence="1">Multi-pass membrane protein</topology>
    </subcellularLocation>
</comment>
<evidence type="ECO:0000256" key="1">
    <source>
        <dbReference type="ARBA" id="ARBA00004651"/>
    </source>
</evidence>
<reference evidence="11 12" key="1">
    <citation type="submission" date="2018-06" db="EMBL/GenBank/DDBJ databases">
        <title>Genomic Encyclopedia of Type Strains, Phase III (KMG-III): the genomes of soil and plant-associated and newly described type strains.</title>
        <authorList>
            <person name="Whitman W."/>
        </authorList>
    </citation>
    <scope>NUCLEOTIDE SEQUENCE [LARGE SCALE GENOMIC DNA]</scope>
    <source>
        <strain evidence="11 12">CGMCC 4.7090</strain>
    </source>
</reference>
<keyword evidence="5 9" id="KW-0812">Transmembrane</keyword>
<feature type="region of interest" description="Disordered" evidence="8">
    <location>
        <begin position="1"/>
        <end position="20"/>
    </location>
</feature>
<feature type="transmembrane region" description="Helical" evidence="9">
    <location>
        <begin position="128"/>
        <end position="147"/>
    </location>
</feature>
<dbReference type="PANTHER" id="PTHR33908">
    <property type="entry name" value="MANNOSYLTRANSFERASE YKCB-RELATED"/>
    <property type="match status" value="1"/>
</dbReference>
<keyword evidence="12" id="KW-1185">Reference proteome</keyword>
<dbReference type="EMBL" id="QLMJ01000013">
    <property type="protein sequence ID" value="RAK32876.1"/>
    <property type="molecule type" value="Genomic_DNA"/>
</dbReference>
<dbReference type="Pfam" id="PF13231">
    <property type="entry name" value="PMT_2"/>
    <property type="match status" value="1"/>
</dbReference>
<evidence type="ECO:0000256" key="4">
    <source>
        <dbReference type="ARBA" id="ARBA00022679"/>
    </source>
</evidence>
<dbReference type="InterPro" id="IPR038731">
    <property type="entry name" value="RgtA/B/C-like"/>
</dbReference>
<evidence type="ECO:0000256" key="6">
    <source>
        <dbReference type="ARBA" id="ARBA00022989"/>
    </source>
</evidence>
<dbReference type="RefSeq" id="WP_111651771.1">
    <property type="nucleotide sequence ID" value="NZ_JACHWI010000005.1"/>
</dbReference>
<feature type="transmembrane region" description="Helical" evidence="9">
    <location>
        <begin position="223"/>
        <end position="245"/>
    </location>
</feature>
<organism evidence="11 12">
    <name type="scientific">Actinoplanes lutulentus</name>
    <dbReference type="NCBI Taxonomy" id="1287878"/>
    <lineage>
        <taxon>Bacteria</taxon>
        <taxon>Bacillati</taxon>
        <taxon>Actinomycetota</taxon>
        <taxon>Actinomycetes</taxon>
        <taxon>Micromonosporales</taxon>
        <taxon>Micromonosporaceae</taxon>
        <taxon>Actinoplanes</taxon>
    </lineage>
</organism>
<keyword evidence="3 11" id="KW-0328">Glycosyltransferase</keyword>
<feature type="domain" description="Glycosyltransferase RgtA/B/C/D-like" evidence="10">
    <location>
        <begin position="88"/>
        <end position="223"/>
    </location>
</feature>
<evidence type="ECO:0000256" key="8">
    <source>
        <dbReference type="SAM" id="MobiDB-lite"/>
    </source>
</evidence>
<dbReference type="GO" id="GO:0005886">
    <property type="term" value="C:plasma membrane"/>
    <property type="evidence" value="ECO:0007669"/>
    <property type="project" value="UniProtKB-SubCell"/>
</dbReference>
<keyword evidence="2" id="KW-1003">Cell membrane</keyword>
<keyword evidence="7 9" id="KW-0472">Membrane</keyword>
<evidence type="ECO:0000259" key="10">
    <source>
        <dbReference type="Pfam" id="PF13231"/>
    </source>
</evidence>
<protein>
    <submittedName>
        <fullName evidence="11">Mannosyltransferase</fullName>
    </submittedName>
</protein>
<evidence type="ECO:0000313" key="12">
    <source>
        <dbReference type="Proteomes" id="UP000249341"/>
    </source>
</evidence>
<evidence type="ECO:0000313" key="11">
    <source>
        <dbReference type="EMBL" id="RAK32876.1"/>
    </source>
</evidence>
<evidence type="ECO:0000256" key="2">
    <source>
        <dbReference type="ARBA" id="ARBA00022475"/>
    </source>
</evidence>
<dbReference type="Proteomes" id="UP000249341">
    <property type="component" value="Unassembled WGS sequence"/>
</dbReference>
<dbReference type="InterPro" id="IPR050297">
    <property type="entry name" value="LipidA_mod_glycosyltrf_83"/>
</dbReference>
<accession>A0A327Z763</accession>
<evidence type="ECO:0000256" key="7">
    <source>
        <dbReference type="ARBA" id="ARBA00023136"/>
    </source>
</evidence>
<dbReference type="AlphaFoldDB" id="A0A327Z763"/>
<dbReference type="PANTHER" id="PTHR33908:SF3">
    <property type="entry name" value="UNDECAPRENYL PHOSPHATE-ALPHA-4-AMINO-4-DEOXY-L-ARABINOSE ARABINOSYL TRANSFERASE"/>
    <property type="match status" value="1"/>
</dbReference>
<name>A0A327Z763_9ACTN</name>
<feature type="transmembrane region" description="Helical" evidence="9">
    <location>
        <begin position="28"/>
        <end position="53"/>
    </location>
</feature>
<feature type="transmembrane region" description="Helical" evidence="9">
    <location>
        <begin position="298"/>
        <end position="318"/>
    </location>
</feature>
<feature type="region of interest" description="Disordered" evidence="8">
    <location>
        <begin position="376"/>
        <end position="407"/>
    </location>
</feature>
<sequence>MLSPAAFDDSPTRPLAAPRRTTRRRPLALVRAWGPFLIPATLATAAGLIGLAVPVAGPGEQLTRVFTGLTPERILDSAREADAVNAVYYLLMHFWAELAGDDVSMLRLPSAIAMGLGAGLAGELGRRILTPGIGLCAGLMLAVLPAVSRWAQEARPYALAFLCATAATLMLYRTLDQPRWWRWTGYGLLITLTGLLHVTALLVLAGHAYTVFSRWVLSRQPALFWWFPVTVLSLVPPAPLISLGVRQHAALLAWRPHLAWEAARSAPEVLLGSAAAGLLVIGLALAARWPDRALIRELAVLAAVPPLVLIGATFLSGPVWAPQYALPALVPITLCAAAALRGLKLRALLALLAIVALSLPQHRAIREPGAHQRFASGTTITASVPPPERLRSSMLPRSSPVASARTI</sequence>
<dbReference type="GO" id="GO:0010041">
    <property type="term" value="P:response to iron(III) ion"/>
    <property type="evidence" value="ECO:0007669"/>
    <property type="project" value="TreeGrafter"/>
</dbReference>
<gene>
    <name evidence="11" type="ORF">B0I29_113173</name>
</gene>
<keyword evidence="4 11" id="KW-0808">Transferase</keyword>
<feature type="transmembrane region" description="Helical" evidence="9">
    <location>
        <begin position="265"/>
        <end position="286"/>
    </location>
</feature>
<evidence type="ECO:0000256" key="3">
    <source>
        <dbReference type="ARBA" id="ARBA00022676"/>
    </source>
</evidence>
<comment type="caution">
    <text evidence="11">The sequence shown here is derived from an EMBL/GenBank/DDBJ whole genome shotgun (WGS) entry which is preliminary data.</text>
</comment>
<dbReference type="GO" id="GO:0016763">
    <property type="term" value="F:pentosyltransferase activity"/>
    <property type="evidence" value="ECO:0007669"/>
    <property type="project" value="TreeGrafter"/>
</dbReference>
<feature type="transmembrane region" description="Helical" evidence="9">
    <location>
        <begin position="154"/>
        <end position="174"/>
    </location>
</feature>
<keyword evidence="6 9" id="KW-1133">Transmembrane helix</keyword>
<feature type="transmembrane region" description="Helical" evidence="9">
    <location>
        <begin position="186"/>
        <end position="211"/>
    </location>
</feature>
<dbReference type="OrthoDB" id="5318634at2"/>
<evidence type="ECO:0000256" key="5">
    <source>
        <dbReference type="ARBA" id="ARBA00022692"/>
    </source>
</evidence>
<dbReference type="GO" id="GO:0009103">
    <property type="term" value="P:lipopolysaccharide biosynthetic process"/>
    <property type="evidence" value="ECO:0007669"/>
    <property type="project" value="UniProtKB-ARBA"/>
</dbReference>